<dbReference type="Proteomes" id="UP001237105">
    <property type="component" value="Unassembled WGS sequence"/>
</dbReference>
<proteinExistence type="predicted"/>
<dbReference type="RefSeq" id="WP_282534625.1">
    <property type="nucleotide sequence ID" value="NZ_JASCIS010000007.1"/>
</dbReference>
<name>A0ABT6SSY0_9ACTN</name>
<evidence type="ECO:0000256" key="1">
    <source>
        <dbReference type="SAM" id="MobiDB-lite"/>
    </source>
</evidence>
<gene>
    <name evidence="2" type="ORF">QIT00_09050</name>
</gene>
<evidence type="ECO:0000313" key="3">
    <source>
        <dbReference type="Proteomes" id="UP001237105"/>
    </source>
</evidence>
<reference evidence="2 3" key="1">
    <citation type="submission" date="2023-05" db="EMBL/GenBank/DDBJ databases">
        <title>Draft genome sequence of Streptomyces sp. B-S-A12 isolated from a cave soil in Thailand.</title>
        <authorList>
            <person name="Chamroensaksri N."/>
            <person name="Muangham S."/>
        </authorList>
    </citation>
    <scope>NUCLEOTIDE SEQUENCE [LARGE SCALE GENOMIC DNA]</scope>
    <source>
        <strain evidence="2 3">B-S-A12</strain>
    </source>
</reference>
<accession>A0ABT6SSY0</accession>
<sequence>MAALEDSSQGRTRDRRSVYKRYQEATETASDGQLTDVEREDAEEGVDRITSPVDPEHIDIETRTTTIDLRTGSGVVSVGRSRV</sequence>
<feature type="compositionally biased region" description="Polar residues" evidence="1">
    <location>
        <begin position="1"/>
        <end position="10"/>
    </location>
</feature>
<keyword evidence="3" id="KW-1185">Reference proteome</keyword>
<dbReference type="EMBL" id="JASCIS010000007">
    <property type="protein sequence ID" value="MDI3418709.1"/>
    <property type="molecule type" value="Genomic_DNA"/>
</dbReference>
<comment type="caution">
    <text evidence="2">The sequence shown here is derived from an EMBL/GenBank/DDBJ whole genome shotgun (WGS) entry which is preliminary data.</text>
</comment>
<protein>
    <submittedName>
        <fullName evidence="2">Uncharacterized protein</fullName>
    </submittedName>
</protein>
<organism evidence="2 3">
    <name type="scientific">Streptomyces luteolus</name>
    <dbReference type="NCBI Taxonomy" id="3043615"/>
    <lineage>
        <taxon>Bacteria</taxon>
        <taxon>Bacillati</taxon>
        <taxon>Actinomycetota</taxon>
        <taxon>Actinomycetes</taxon>
        <taxon>Kitasatosporales</taxon>
        <taxon>Streptomycetaceae</taxon>
        <taxon>Streptomyces</taxon>
    </lineage>
</organism>
<feature type="compositionally biased region" description="Basic and acidic residues" evidence="1">
    <location>
        <begin position="11"/>
        <end position="24"/>
    </location>
</feature>
<feature type="region of interest" description="Disordered" evidence="1">
    <location>
        <begin position="1"/>
        <end position="54"/>
    </location>
</feature>
<evidence type="ECO:0000313" key="2">
    <source>
        <dbReference type="EMBL" id="MDI3418709.1"/>
    </source>
</evidence>